<dbReference type="OrthoDB" id="2361079at2"/>
<dbReference type="Gene3D" id="1.20.120.440">
    <property type="entry name" value="YppE-like"/>
    <property type="match status" value="1"/>
</dbReference>
<accession>A0A1Q2KZL7</accession>
<evidence type="ECO:0000313" key="1">
    <source>
        <dbReference type="EMBL" id="AQQ53596.1"/>
    </source>
</evidence>
<dbReference type="InterPro" id="IPR023351">
    <property type="entry name" value="YppE-like_sf"/>
</dbReference>
<protein>
    <recommendedName>
        <fullName evidence="3">DUF1798 family protein</fullName>
    </recommendedName>
</protein>
<gene>
    <name evidence="1" type="ORF">B0X71_11270</name>
</gene>
<dbReference type="AlphaFoldDB" id="A0A1Q2KZL7"/>
<proteinExistence type="predicted"/>
<keyword evidence="2" id="KW-1185">Reference proteome</keyword>
<reference evidence="1 2" key="1">
    <citation type="submission" date="2017-02" db="EMBL/GenBank/DDBJ databases">
        <title>The complete genomic sequence of a novel cold adapted crude oil-degrading bacterium Planococcus qaidamina Y42.</title>
        <authorList>
            <person name="Yang R."/>
        </authorList>
    </citation>
    <scope>NUCLEOTIDE SEQUENCE [LARGE SCALE GENOMIC DNA]</scope>
    <source>
        <strain evidence="1 2">Y42</strain>
    </source>
</reference>
<dbReference type="EMBL" id="CP019640">
    <property type="protein sequence ID" value="AQQ53596.1"/>
    <property type="molecule type" value="Genomic_DNA"/>
</dbReference>
<evidence type="ECO:0000313" key="2">
    <source>
        <dbReference type="Proteomes" id="UP000188184"/>
    </source>
</evidence>
<name>A0A1Q2KZL7_9BACL</name>
<dbReference type="Proteomes" id="UP000188184">
    <property type="component" value="Chromosome"/>
</dbReference>
<dbReference type="RefSeq" id="WP_077589493.1">
    <property type="nucleotide sequence ID" value="NZ_CP019640.1"/>
</dbReference>
<dbReference type="SUPFAM" id="SSF140415">
    <property type="entry name" value="YppE-like"/>
    <property type="match status" value="1"/>
</dbReference>
<evidence type="ECO:0008006" key="3">
    <source>
        <dbReference type="Google" id="ProtNLM"/>
    </source>
</evidence>
<dbReference type="KEGG" id="pmar:B0X71_11270"/>
<dbReference type="InterPro" id="IPR014913">
    <property type="entry name" value="YppE-like"/>
</dbReference>
<dbReference type="Pfam" id="PF08807">
    <property type="entry name" value="DUF1798"/>
    <property type="match status" value="1"/>
</dbReference>
<sequence>MTLKERSIALLRECDRSRSRFFEMREQDRSPDFYKEVKPHADHWHLQIDEWQKEASEYIRLNRPKHVHKMQIDNAAEGMGQFIVQSFFKETGKKRFIQTIQAAEYTLQTLIRAIEETGEKQ</sequence>
<organism evidence="1 2">
    <name type="scientific">Planococcus lenghuensis</name>
    <dbReference type="NCBI Taxonomy" id="2213202"/>
    <lineage>
        <taxon>Bacteria</taxon>
        <taxon>Bacillati</taxon>
        <taxon>Bacillota</taxon>
        <taxon>Bacilli</taxon>
        <taxon>Bacillales</taxon>
        <taxon>Caryophanaceae</taxon>
        <taxon>Planococcus</taxon>
    </lineage>
</organism>